<dbReference type="InterPro" id="IPR024940">
    <property type="entry name" value="TCF/LEF"/>
</dbReference>
<dbReference type="CDD" id="cd21996">
    <property type="entry name" value="HMG-box_TCF7-like"/>
    <property type="match status" value="1"/>
</dbReference>
<dbReference type="SMART" id="SM01366">
    <property type="entry name" value="c-clamp"/>
    <property type="match status" value="1"/>
</dbReference>
<dbReference type="SMART" id="SM00398">
    <property type="entry name" value="HMG"/>
    <property type="match status" value="1"/>
</dbReference>
<keyword evidence="8 9" id="KW-0539">Nucleus</keyword>
<protein>
    <submittedName>
        <fullName evidence="12">TCF HduTCF</fullName>
    </submittedName>
</protein>
<evidence type="ECO:0000256" key="8">
    <source>
        <dbReference type="ARBA" id="ARBA00023242"/>
    </source>
</evidence>
<evidence type="ECO:0000259" key="11">
    <source>
        <dbReference type="PROSITE" id="PS50118"/>
    </source>
</evidence>
<feature type="compositionally biased region" description="Polar residues" evidence="10">
    <location>
        <begin position="264"/>
        <end position="274"/>
    </location>
</feature>
<evidence type="ECO:0000256" key="1">
    <source>
        <dbReference type="ARBA" id="ARBA00004123"/>
    </source>
</evidence>
<evidence type="ECO:0000256" key="7">
    <source>
        <dbReference type="ARBA" id="ARBA00023163"/>
    </source>
</evidence>
<comment type="similarity">
    <text evidence="2">Belongs to the TCF/LEF family.</text>
</comment>
<dbReference type="GO" id="GO:0000785">
    <property type="term" value="C:chromatin"/>
    <property type="evidence" value="ECO:0007669"/>
    <property type="project" value="TreeGrafter"/>
</dbReference>
<dbReference type="PANTHER" id="PTHR10373">
    <property type="entry name" value="TRANSCRIPTION FACTOR 7 FAMILY MEMBER"/>
    <property type="match status" value="1"/>
</dbReference>
<dbReference type="SUPFAM" id="SSF47095">
    <property type="entry name" value="HMG-box"/>
    <property type="match status" value="1"/>
</dbReference>
<feature type="compositionally biased region" description="Acidic residues" evidence="10">
    <location>
        <begin position="227"/>
        <end position="240"/>
    </location>
</feature>
<keyword evidence="5 9" id="KW-0238">DNA-binding</keyword>
<feature type="domain" description="HMG box" evidence="11">
    <location>
        <begin position="100"/>
        <end position="168"/>
    </location>
</feature>
<evidence type="ECO:0000256" key="5">
    <source>
        <dbReference type="ARBA" id="ARBA00023125"/>
    </source>
</evidence>
<organism evidence="12">
    <name type="scientific">Halisarca dujardinii</name>
    <name type="common">Dujardin's slime sponge</name>
    <dbReference type="NCBI Taxonomy" id="2583056"/>
    <lineage>
        <taxon>Eukaryota</taxon>
        <taxon>Metazoa</taxon>
        <taxon>Porifera</taxon>
        <taxon>Demospongiae</taxon>
        <taxon>Verongimorpha</taxon>
        <taxon>Chondrillida</taxon>
        <taxon>Halisarcidae</taxon>
        <taxon>Halisarca</taxon>
    </lineage>
</organism>
<dbReference type="Gene3D" id="1.10.30.10">
    <property type="entry name" value="High mobility group box domain"/>
    <property type="match status" value="1"/>
</dbReference>
<feature type="DNA-binding region" description="HMG box" evidence="9">
    <location>
        <begin position="100"/>
        <end position="168"/>
    </location>
</feature>
<keyword evidence="4" id="KW-0805">Transcription regulation</keyword>
<keyword evidence="7" id="KW-0804">Transcription</keyword>
<dbReference type="GO" id="GO:0060070">
    <property type="term" value="P:canonical Wnt signaling pathway"/>
    <property type="evidence" value="ECO:0007669"/>
    <property type="project" value="TreeGrafter"/>
</dbReference>
<comment type="subcellular location">
    <subcellularLocation>
        <location evidence="1">Nucleus</location>
    </subcellularLocation>
</comment>
<dbReference type="AlphaFoldDB" id="A0A8F8AR31"/>
<evidence type="ECO:0000256" key="6">
    <source>
        <dbReference type="ARBA" id="ARBA00023159"/>
    </source>
</evidence>
<evidence type="ECO:0000256" key="9">
    <source>
        <dbReference type="PROSITE-ProRule" id="PRU00267"/>
    </source>
</evidence>
<name>A0A8F8AR31_HALDU</name>
<dbReference type="GO" id="GO:0000981">
    <property type="term" value="F:DNA-binding transcription factor activity, RNA polymerase II-specific"/>
    <property type="evidence" value="ECO:0007669"/>
    <property type="project" value="TreeGrafter"/>
</dbReference>
<evidence type="ECO:0000256" key="4">
    <source>
        <dbReference type="ARBA" id="ARBA00023015"/>
    </source>
</evidence>
<reference evidence="12" key="1">
    <citation type="journal article" date="2021" name="Genes (Basel)">
        <title>Expression of Wnt and TGF-Beta Pathway Components during Whole-Body Regeneration from Cell Aggregates in Demosponge Halisarca dujardinii.</title>
        <authorList>
            <person name="Borisenko I."/>
            <person name="Bolshakov F.V."/>
            <person name="Ereskovsky A."/>
            <person name="Lavrov A.I."/>
        </authorList>
    </citation>
    <scope>NUCLEOTIDE SEQUENCE</scope>
</reference>
<keyword evidence="6" id="KW-0010">Activator</keyword>
<evidence type="ECO:0000313" key="12">
    <source>
        <dbReference type="EMBL" id="QXY82384.1"/>
    </source>
</evidence>
<dbReference type="InterPro" id="IPR036910">
    <property type="entry name" value="HMG_box_dom_sf"/>
</dbReference>
<dbReference type="PANTHER" id="PTHR10373:SF38">
    <property type="entry name" value="PROTEIN PANGOLIN, ISOFORM J"/>
    <property type="match status" value="1"/>
</dbReference>
<evidence type="ECO:0000256" key="3">
    <source>
        <dbReference type="ARBA" id="ARBA00022687"/>
    </source>
</evidence>
<dbReference type="FunFam" id="1.10.30.10:FF:000001">
    <property type="entry name" value="transcription factor 7 isoform X2"/>
    <property type="match status" value="1"/>
</dbReference>
<sequence>MVPMTQVYTLPGLQGMPVKMEAMSSANNAFTTTSGAVYHSYPHGLPVVPTNPGYPYVLGSPYVPVQLQHQMLNNHGGIMTGQAMVPVTQPPPPEKKKPHVKKPLNAFMLFMREKRAEVMKECSLKESAAINQILGKKWHALTKEEQEKYYDLARQERAKHLQMYPGWSARDNYAVHKKRKRRKPAKEEDLEIDPNAKKCRARYGMDQQHMWCQPCRRKKRCARYGEGDVDDDDDDDDDCELADKKPRPNNPNEDLPLPAPLDPSMTSVQDPVTSSGGGSQLVASGSTHVPPLPPSRSNPQGLVQMPVAT</sequence>
<keyword evidence="3" id="KW-0879">Wnt signaling pathway</keyword>
<feature type="region of interest" description="Disordered" evidence="10">
    <location>
        <begin position="227"/>
        <end position="309"/>
    </location>
</feature>
<evidence type="ECO:0000256" key="2">
    <source>
        <dbReference type="ARBA" id="ARBA00006569"/>
    </source>
</evidence>
<dbReference type="EMBL" id="MZ042508">
    <property type="protein sequence ID" value="QXY82384.1"/>
    <property type="molecule type" value="mRNA"/>
</dbReference>
<dbReference type="PROSITE" id="PS50118">
    <property type="entry name" value="HMG_BOX_2"/>
    <property type="match status" value="1"/>
</dbReference>
<dbReference type="Pfam" id="PF00505">
    <property type="entry name" value="HMG_box"/>
    <property type="match status" value="1"/>
</dbReference>
<evidence type="ECO:0000256" key="10">
    <source>
        <dbReference type="SAM" id="MobiDB-lite"/>
    </source>
</evidence>
<dbReference type="GO" id="GO:1990907">
    <property type="term" value="C:beta-catenin-TCF complex"/>
    <property type="evidence" value="ECO:0007669"/>
    <property type="project" value="TreeGrafter"/>
</dbReference>
<dbReference type="GO" id="GO:0000978">
    <property type="term" value="F:RNA polymerase II cis-regulatory region sequence-specific DNA binding"/>
    <property type="evidence" value="ECO:0007669"/>
    <property type="project" value="TreeGrafter"/>
</dbReference>
<proteinExistence type="evidence at transcript level"/>
<accession>A0A8F8AR31</accession>
<dbReference type="InterPro" id="IPR009071">
    <property type="entry name" value="HMG_box_dom"/>
</dbReference>